<dbReference type="InterPro" id="IPR013083">
    <property type="entry name" value="Znf_RING/FYVE/PHD"/>
</dbReference>
<feature type="compositionally biased region" description="Polar residues" evidence="2">
    <location>
        <begin position="150"/>
        <end position="176"/>
    </location>
</feature>
<dbReference type="GO" id="GO:0008270">
    <property type="term" value="F:zinc ion binding"/>
    <property type="evidence" value="ECO:0007669"/>
    <property type="project" value="UniProtKB-KW"/>
</dbReference>
<feature type="compositionally biased region" description="Polar residues" evidence="2">
    <location>
        <begin position="248"/>
        <end position="268"/>
    </location>
</feature>
<feature type="compositionally biased region" description="Polar residues" evidence="2">
    <location>
        <begin position="335"/>
        <end position="350"/>
    </location>
</feature>
<gene>
    <name evidence="4" type="ORF">A7U60_g771</name>
</gene>
<evidence type="ECO:0000256" key="2">
    <source>
        <dbReference type="SAM" id="MobiDB-lite"/>
    </source>
</evidence>
<keyword evidence="1" id="KW-0479">Metal-binding</keyword>
<accession>A0A9Q5I510</accession>
<feature type="compositionally biased region" description="Polar residues" evidence="2">
    <location>
        <begin position="976"/>
        <end position="988"/>
    </location>
</feature>
<feature type="compositionally biased region" description="Basic and acidic residues" evidence="2">
    <location>
        <begin position="956"/>
        <end position="969"/>
    </location>
</feature>
<feature type="compositionally biased region" description="Polar residues" evidence="2">
    <location>
        <begin position="1098"/>
        <end position="1107"/>
    </location>
</feature>
<dbReference type="EMBL" id="LNZH02000049">
    <property type="protein sequence ID" value="OCB91931.1"/>
    <property type="molecule type" value="Genomic_DNA"/>
</dbReference>
<feature type="region of interest" description="Disordered" evidence="2">
    <location>
        <begin position="726"/>
        <end position="751"/>
    </location>
</feature>
<feature type="compositionally biased region" description="Low complexity" evidence="2">
    <location>
        <begin position="602"/>
        <end position="618"/>
    </location>
</feature>
<feature type="compositionally biased region" description="Polar residues" evidence="2">
    <location>
        <begin position="1131"/>
        <end position="1152"/>
    </location>
</feature>
<keyword evidence="1" id="KW-0863">Zinc-finger</keyword>
<sequence>MSAANNPPQLQLSLGHQTFKRSFTQFGLDVDDGEDSRSDSSSANASSGSLSGSSSAGNASGSGSGPGSSGTRSVSSGSNYSSAGAVDVFGYNDGERSERNKRARSEGPEREAVSVSVSAASSNSVESSDAASLSSLSSSDGSLLDPSPSQNPSPRGQGSPRQTNASISNYNTTSGFTLPVLDFGPSTPSVAEFVALHSGSSNPRTAENPPGFANMLSPRSSSPAPPPAIEIDVAMRDDNSDDDPFPSLGSSHTGRQNFGTNTSMNSGFLDTARSDALLNSATERLRSAMERARTFDRALAPLRSDAADGLAGSSSHQQGFSRPRLPPFDFESQRRTSSYPAPQSTSSVPGLSNPFDRLTQLPSNATDLGGSTSPGRSLSTGVEGLTGGRPSLTPLSSSVHFDVDDDENIDSEEEGDSIIVDRELTVEPDFPNTNRSSAFDNLPSGSESSRSPSLNRAHASGNAGRLDISSNTTSSLTDRALDDLTSFIMTSETEDAGTPIWLRPTLPSSRLSLEMSGQSDNLTPGLYGADQPRWPSRPNTTRTAGRDREQEEEARSEANIDRFRGWPWNDLLGPPATELSIPGLGPRSNSETQPRSETQQESPRSPFFQLSSLSSPRSNEGFYDAESEMRRIERMVEMDMETNAQSRFTSPIRRPPPPLRSRGEDPMLNRLRAFGTSQNQNGAQRSSPARRPNLPTLRSAILGPLRNSNDDGPGSFSDLLRREEWQTDRIDRGPSTQTSTSGVATSMAGPSPRSRGMIILSNYASCFDLVPSSHAITAVRGDQPTRWTPMLNTEGQPRERAAGGQRDLATSVLDRRPGEEYVPSPLSSSHIRTGASTTPGSTRTSQTASNFEPSRALRRDREISHEATERNRQFLQNWFPPIFEAERLQVTELRTRLREMRDQHRLSVPPRPLFRNRQEHPTQPQIQGDSLDVLRWADSWDEALQSTAAPSSIETDLFRPVRPVSDHPRIQPYPNDGTSDAPASSTESAAYFASGPSFGPSRQAPGRSSPSALRRRFRPLSELYEDRTASVPALDLLREPWEDFEMNLDPSDTYGFGGDHISSTHRSRDFNIPTPSDEMIQLIYSGDLLLEDAPASQRRVNSGSSDLGSARRASNETDLDDLPPLEESRVRTWNSNGIQSPSRRAPATITSESPRRSLSLRDTSRPPSLPPLHFQRLSALPPDTSDGADSRSFSIQDSSAHHGAPWRRPQSERQTDSQATNAPRGWRSGDLALHHAMVLRSVQARQPTRDTSHGTDYTTPSAAPRMVGRAEGFQQATNVLGSDGLPGSLRQRFGSAFNRELDQGRSNPARNDTQTHVHWGELRDDNADSRSSAHTTARPWSETQFRRRRSMSSLFAPPPENVETTPPNRTRGAGPAGGDPHAHVPGSDWLETFSSANRVRVRHRARLARLENEPASRAFFRFSRNRPGLRNFGDFIRDEDFDTSYESLLALASTVGEVKPRSTPAHVINALPTGLYKDWQSPGGDTRCPICLDDYKDADVLLKAEPCEHWCHKECFEQWLHTAQTCPVCRTKIRPPKRSTTPPSAAGPSRLTRAENLQDMVDDSDDDYSFLSSSPNRAFFEYMLPTGRPPRAPRT</sequence>
<feature type="compositionally biased region" description="Low complexity" evidence="2">
    <location>
        <begin position="39"/>
        <end position="59"/>
    </location>
</feature>
<feature type="compositionally biased region" description="Polar residues" evidence="2">
    <location>
        <begin position="360"/>
        <end position="380"/>
    </location>
</feature>
<feature type="compositionally biased region" description="Acidic residues" evidence="2">
    <location>
        <begin position="403"/>
        <end position="416"/>
    </location>
</feature>
<feature type="region of interest" description="Disordered" evidence="2">
    <location>
        <begin position="25"/>
        <end position="182"/>
    </location>
</feature>
<reference evidence="4" key="1">
    <citation type="submission" date="2016-06" db="EMBL/GenBank/DDBJ databases">
        <title>Draft Genome sequence of the fungus Inonotus baumii.</title>
        <authorList>
            <person name="Zhu H."/>
            <person name="Lin W."/>
        </authorList>
    </citation>
    <scope>NUCLEOTIDE SEQUENCE</scope>
    <source>
        <strain evidence="4">821</strain>
    </source>
</reference>
<feature type="compositionally biased region" description="Basic and acidic residues" evidence="2">
    <location>
        <begin position="93"/>
        <end position="112"/>
    </location>
</feature>
<dbReference type="GO" id="GO:0061630">
    <property type="term" value="F:ubiquitin protein ligase activity"/>
    <property type="evidence" value="ECO:0007669"/>
    <property type="project" value="TreeGrafter"/>
</dbReference>
<name>A0A9Q5I510_SANBA</name>
<dbReference type="PANTHER" id="PTHR46171:SF3">
    <property type="entry name" value="GH10160P"/>
    <property type="match status" value="1"/>
</dbReference>
<dbReference type="SUPFAM" id="SSF57850">
    <property type="entry name" value="RING/U-box"/>
    <property type="match status" value="1"/>
</dbReference>
<keyword evidence="1" id="KW-0862">Zinc</keyword>
<proteinExistence type="predicted"/>
<evidence type="ECO:0000259" key="3">
    <source>
        <dbReference type="PROSITE" id="PS50089"/>
    </source>
</evidence>
<feature type="compositionally biased region" description="Polar residues" evidence="2">
    <location>
        <begin position="587"/>
        <end position="601"/>
    </location>
</feature>
<keyword evidence="5" id="KW-1185">Reference proteome</keyword>
<evidence type="ECO:0000256" key="1">
    <source>
        <dbReference type="PROSITE-ProRule" id="PRU00175"/>
    </source>
</evidence>
<feature type="compositionally biased region" description="Low complexity" evidence="2">
    <location>
        <begin position="441"/>
        <end position="456"/>
    </location>
</feature>
<evidence type="ECO:0000313" key="4">
    <source>
        <dbReference type="EMBL" id="OCB91931.1"/>
    </source>
</evidence>
<dbReference type="GO" id="GO:0016567">
    <property type="term" value="P:protein ubiquitination"/>
    <property type="evidence" value="ECO:0007669"/>
    <property type="project" value="TreeGrafter"/>
</dbReference>
<feature type="region of interest" description="Disordered" evidence="2">
    <location>
        <begin position="910"/>
        <end position="930"/>
    </location>
</feature>
<feature type="compositionally biased region" description="Basic and acidic residues" evidence="2">
    <location>
        <begin position="1313"/>
        <end position="1328"/>
    </location>
</feature>
<dbReference type="SMART" id="SM00184">
    <property type="entry name" value="RING"/>
    <property type="match status" value="1"/>
</dbReference>
<evidence type="ECO:0000313" key="5">
    <source>
        <dbReference type="Proteomes" id="UP000757232"/>
    </source>
</evidence>
<feature type="domain" description="RING-type" evidence="3">
    <location>
        <begin position="1488"/>
        <end position="1530"/>
    </location>
</feature>
<feature type="compositionally biased region" description="Polar residues" evidence="2">
    <location>
        <begin position="734"/>
        <end position="744"/>
    </location>
</feature>
<feature type="compositionally biased region" description="Basic and acidic residues" evidence="2">
    <location>
        <begin position="544"/>
        <end position="560"/>
    </location>
</feature>
<feature type="region of interest" description="Disordered" evidence="2">
    <location>
        <begin position="574"/>
        <end position="624"/>
    </location>
</feature>
<dbReference type="Proteomes" id="UP000757232">
    <property type="component" value="Unassembled WGS sequence"/>
</dbReference>
<feature type="region of interest" description="Disordered" evidence="2">
    <location>
        <begin position="1300"/>
        <end position="1388"/>
    </location>
</feature>
<comment type="caution">
    <text evidence="4">The sequence shown here is derived from an EMBL/GenBank/DDBJ whole genome shotgun (WGS) entry which is preliminary data.</text>
</comment>
<feature type="region of interest" description="Disordered" evidence="2">
    <location>
        <begin position="785"/>
        <end position="860"/>
    </location>
</feature>
<feature type="region of interest" description="Disordered" evidence="2">
    <location>
        <begin position="954"/>
        <end position="1013"/>
    </location>
</feature>
<dbReference type="Pfam" id="PF13639">
    <property type="entry name" value="zf-RING_2"/>
    <property type="match status" value="1"/>
</dbReference>
<feature type="compositionally biased region" description="Low complexity" evidence="2">
    <location>
        <begin position="113"/>
        <end position="148"/>
    </location>
</feature>
<feature type="compositionally biased region" description="Polar residues" evidence="2">
    <location>
        <begin position="675"/>
        <end position="687"/>
    </location>
</feature>
<feature type="compositionally biased region" description="Low complexity" evidence="2">
    <location>
        <begin position="69"/>
        <end position="85"/>
    </location>
</feature>
<dbReference type="InterPro" id="IPR001841">
    <property type="entry name" value="Znf_RING"/>
</dbReference>
<dbReference type="PANTHER" id="PTHR46171">
    <property type="entry name" value="GH10160P"/>
    <property type="match status" value="1"/>
</dbReference>
<feature type="region of interest" description="Disordered" evidence="2">
    <location>
        <begin position="1243"/>
        <end position="1264"/>
    </location>
</feature>
<feature type="region of interest" description="Disordered" evidence="2">
    <location>
        <begin position="1095"/>
        <end position="1227"/>
    </location>
</feature>
<organism evidence="4 5">
    <name type="scientific">Sanghuangporus baumii</name>
    <name type="common">Phellinus baumii</name>
    <dbReference type="NCBI Taxonomy" id="108892"/>
    <lineage>
        <taxon>Eukaryota</taxon>
        <taxon>Fungi</taxon>
        <taxon>Dikarya</taxon>
        <taxon>Basidiomycota</taxon>
        <taxon>Agaricomycotina</taxon>
        <taxon>Agaricomycetes</taxon>
        <taxon>Hymenochaetales</taxon>
        <taxon>Hymenochaetaceae</taxon>
        <taxon>Sanghuangporus</taxon>
    </lineage>
</organism>
<dbReference type="OrthoDB" id="8062037at2759"/>
<feature type="region of interest" description="Disordered" evidence="2">
    <location>
        <begin position="306"/>
        <end position="471"/>
    </location>
</feature>
<dbReference type="Gene3D" id="3.30.40.10">
    <property type="entry name" value="Zinc/RING finger domain, C3HC4 (zinc finger)"/>
    <property type="match status" value="1"/>
</dbReference>
<protein>
    <recommendedName>
        <fullName evidence="3">RING-type domain-containing protein</fullName>
    </recommendedName>
</protein>
<feature type="region of interest" description="Disordered" evidence="2">
    <location>
        <begin position="642"/>
        <end position="695"/>
    </location>
</feature>
<feature type="region of interest" description="Disordered" evidence="2">
    <location>
        <begin position="199"/>
        <end position="268"/>
    </location>
</feature>
<feature type="compositionally biased region" description="Polar residues" evidence="2">
    <location>
        <begin position="825"/>
        <end position="852"/>
    </location>
</feature>
<dbReference type="PROSITE" id="PS50089">
    <property type="entry name" value="ZF_RING_2"/>
    <property type="match status" value="1"/>
</dbReference>
<feature type="region of interest" description="Disordered" evidence="2">
    <location>
        <begin position="512"/>
        <end position="560"/>
    </location>
</feature>